<dbReference type="InterPro" id="IPR001206">
    <property type="entry name" value="Diacylglycerol_kinase_cat_dom"/>
</dbReference>
<keyword evidence="4 12" id="KW-0808">Transferase</keyword>
<sequence length="309" mass="34480">MYIIIVNPEAGNGKALRLMQTIQKDPLFLEKNCRSFQTEYQGNAESLVQSIVTIHHDVVDAVIVIGGDGTLSEVFNGLHHFPTIPVGIIPAGSGNDFARGAGISSGGLEQFRKILNTPERFTFYPGVCYKYFGDQRSRRYFINSIGVGLDGKVAHFSNQQSFRKRLKKWHLHPFNYVIALLRVVYSFKPVSVDISIDGRKLKLKKASLFTIANHPYFGNGMKIAPKANLSKQTFSIISVKPLPKWKVIGLFVSVFFGKHTKLKGIHEFQGKSITLESSELLLMQADGQNLDCHKCTIEKSAKPRVILIG</sequence>
<dbReference type="Gene3D" id="3.40.50.10330">
    <property type="entry name" value="Probable inorganic polyphosphate/atp-NAD kinase, domain 1"/>
    <property type="match status" value="1"/>
</dbReference>
<feature type="domain" description="DAGKc" evidence="11">
    <location>
        <begin position="1"/>
        <end position="115"/>
    </location>
</feature>
<dbReference type="Proteomes" id="UP001596410">
    <property type="component" value="Unassembled WGS sequence"/>
</dbReference>
<dbReference type="RefSeq" id="WP_204707506.1">
    <property type="nucleotide sequence ID" value="NZ_JBHSZV010000014.1"/>
</dbReference>
<dbReference type="Pfam" id="PF00781">
    <property type="entry name" value="DAGK_cat"/>
    <property type="match status" value="1"/>
</dbReference>
<dbReference type="SUPFAM" id="SSF111331">
    <property type="entry name" value="NAD kinase/diacylglycerol kinase-like"/>
    <property type="match status" value="1"/>
</dbReference>
<evidence type="ECO:0000256" key="1">
    <source>
        <dbReference type="ARBA" id="ARBA00001946"/>
    </source>
</evidence>
<evidence type="ECO:0000256" key="5">
    <source>
        <dbReference type="ARBA" id="ARBA00022741"/>
    </source>
</evidence>
<keyword evidence="3" id="KW-0444">Lipid biosynthesis</keyword>
<keyword evidence="10" id="KW-1208">Phospholipid metabolism</keyword>
<evidence type="ECO:0000259" key="11">
    <source>
        <dbReference type="PROSITE" id="PS50146"/>
    </source>
</evidence>
<keyword evidence="9" id="KW-0594">Phospholipid biosynthesis</keyword>
<evidence type="ECO:0000313" key="13">
    <source>
        <dbReference type="Proteomes" id="UP001596410"/>
    </source>
</evidence>
<organism evidence="12 13">
    <name type="scientific">Halobacillus seohaensis</name>
    <dbReference type="NCBI Taxonomy" id="447421"/>
    <lineage>
        <taxon>Bacteria</taxon>
        <taxon>Bacillati</taxon>
        <taxon>Bacillota</taxon>
        <taxon>Bacilli</taxon>
        <taxon>Bacillales</taxon>
        <taxon>Bacillaceae</taxon>
        <taxon>Halobacillus</taxon>
    </lineage>
</organism>
<dbReference type="InterPro" id="IPR050187">
    <property type="entry name" value="Lipid_Phosphate_FormReg"/>
</dbReference>
<comment type="similarity">
    <text evidence="2">Belongs to the diacylglycerol/lipid kinase family.</text>
</comment>
<keyword evidence="7" id="KW-0067">ATP-binding</keyword>
<dbReference type="InterPro" id="IPR016064">
    <property type="entry name" value="NAD/diacylglycerol_kinase_sf"/>
</dbReference>
<evidence type="ECO:0000256" key="8">
    <source>
        <dbReference type="ARBA" id="ARBA00023098"/>
    </source>
</evidence>
<accession>A0ABW2EKT0</accession>
<dbReference type="InterPro" id="IPR005218">
    <property type="entry name" value="Diacylglycerol/lipid_kinase"/>
</dbReference>
<dbReference type="InterPro" id="IPR017438">
    <property type="entry name" value="ATP-NAD_kinase_N"/>
</dbReference>
<keyword evidence="8" id="KW-0443">Lipid metabolism</keyword>
<dbReference type="Gene3D" id="2.60.200.40">
    <property type="match status" value="1"/>
</dbReference>
<evidence type="ECO:0000256" key="4">
    <source>
        <dbReference type="ARBA" id="ARBA00022679"/>
    </source>
</evidence>
<evidence type="ECO:0000313" key="12">
    <source>
        <dbReference type="EMBL" id="MFC7061475.1"/>
    </source>
</evidence>
<dbReference type="EC" id="2.7.1.-" evidence="12"/>
<comment type="caution">
    <text evidence="12">The sequence shown here is derived from an EMBL/GenBank/DDBJ whole genome shotgun (WGS) entry which is preliminary data.</text>
</comment>
<dbReference type="EMBL" id="JBHSZV010000014">
    <property type="protein sequence ID" value="MFC7061475.1"/>
    <property type="molecule type" value="Genomic_DNA"/>
</dbReference>
<dbReference type="GO" id="GO:0016301">
    <property type="term" value="F:kinase activity"/>
    <property type="evidence" value="ECO:0007669"/>
    <property type="project" value="UniProtKB-KW"/>
</dbReference>
<evidence type="ECO:0000256" key="10">
    <source>
        <dbReference type="ARBA" id="ARBA00023264"/>
    </source>
</evidence>
<dbReference type="InterPro" id="IPR045540">
    <property type="entry name" value="YegS/DAGK_C"/>
</dbReference>
<evidence type="ECO:0000256" key="9">
    <source>
        <dbReference type="ARBA" id="ARBA00023209"/>
    </source>
</evidence>
<dbReference type="NCBIfam" id="TIGR00147">
    <property type="entry name" value="YegS/Rv2252/BmrU family lipid kinase"/>
    <property type="match status" value="1"/>
</dbReference>
<evidence type="ECO:0000256" key="3">
    <source>
        <dbReference type="ARBA" id="ARBA00022516"/>
    </source>
</evidence>
<comment type="cofactor">
    <cofactor evidence="1">
        <name>Mg(2+)</name>
        <dbReference type="ChEBI" id="CHEBI:18420"/>
    </cofactor>
</comment>
<evidence type="ECO:0000256" key="6">
    <source>
        <dbReference type="ARBA" id="ARBA00022777"/>
    </source>
</evidence>
<dbReference type="PROSITE" id="PS50146">
    <property type="entry name" value="DAGK"/>
    <property type="match status" value="1"/>
</dbReference>
<keyword evidence="6 12" id="KW-0418">Kinase</keyword>
<evidence type="ECO:0000256" key="7">
    <source>
        <dbReference type="ARBA" id="ARBA00022840"/>
    </source>
</evidence>
<dbReference type="SMART" id="SM00046">
    <property type="entry name" value="DAGKc"/>
    <property type="match status" value="1"/>
</dbReference>
<gene>
    <name evidence="12" type="ORF">ACFQIC_06325</name>
</gene>
<keyword evidence="13" id="KW-1185">Reference proteome</keyword>
<keyword evidence="5" id="KW-0547">Nucleotide-binding</keyword>
<reference evidence="13" key="1">
    <citation type="journal article" date="2019" name="Int. J. Syst. Evol. Microbiol.">
        <title>The Global Catalogue of Microorganisms (GCM) 10K type strain sequencing project: providing services to taxonomists for standard genome sequencing and annotation.</title>
        <authorList>
            <consortium name="The Broad Institute Genomics Platform"/>
            <consortium name="The Broad Institute Genome Sequencing Center for Infectious Disease"/>
            <person name="Wu L."/>
            <person name="Ma J."/>
        </authorList>
    </citation>
    <scope>NUCLEOTIDE SEQUENCE [LARGE SCALE GENOMIC DNA]</scope>
    <source>
        <strain evidence="13">CGMCC 4.1621</strain>
    </source>
</reference>
<name>A0ABW2EKT0_9BACI</name>
<dbReference type="PANTHER" id="PTHR12358">
    <property type="entry name" value="SPHINGOSINE KINASE"/>
    <property type="match status" value="1"/>
</dbReference>
<dbReference type="PANTHER" id="PTHR12358:SF54">
    <property type="entry name" value="SPHINGOSINE KINASE RELATED PROTEIN"/>
    <property type="match status" value="1"/>
</dbReference>
<evidence type="ECO:0000256" key="2">
    <source>
        <dbReference type="ARBA" id="ARBA00005983"/>
    </source>
</evidence>
<proteinExistence type="inferred from homology"/>
<dbReference type="Pfam" id="PF19279">
    <property type="entry name" value="YegS_C"/>
    <property type="match status" value="1"/>
</dbReference>
<protein>
    <submittedName>
        <fullName evidence="12">Diacylglycerol/lipid kinase family protein</fullName>
        <ecNumber evidence="12">2.7.1.-</ecNumber>
    </submittedName>
</protein>